<dbReference type="SUPFAM" id="SSF55729">
    <property type="entry name" value="Acyl-CoA N-acyltransferases (Nat)"/>
    <property type="match status" value="1"/>
</dbReference>
<organism evidence="2 3">
    <name type="scientific">Polytolypa hystricis (strain UAMH7299)</name>
    <dbReference type="NCBI Taxonomy" id="1447883"/>
    <lineage>
        <taxon>Eukaryota</taxon>
        <taxon>Fungi</taxon>
        <taxon>Dikarya</taxon>
        <taxon>Ascomycota</taxon>
        <taxon>Pezizomycotina</taxon>
        <taxon>Eurotiomycetes</taxon>
        <taxon>Eurotiomycetidae</taxon>
        <taxon>Onygenales</taxon>
        <taxon>Onygenales incertae sedis</taxon>
        <taxon>Polytolypa</taxon>
    </lineage>
</organism>
<dbReference type="Pfam" id="PF00583">
    <property type="entry name" value="Acetyltransf_1"/>
    <property type="match status" value="1"/>
</dbReference>
<protein>
    <recommendedName>
        <fullName evidence="1">N-acetyltransferase domain-containing protein</fullName>
    </recommendedName>
</protein>
<evidence type="ECO:0000313" key="2">
    <source>
        <dbReference type="EMBL" id="PGH26821.1"/>
    </source>
</evidence>
<evidence type="ECO:0000259" key="1">
    <source>
        <dbReference type="PROSITE" id="PS51186"/>
    </source>
</evidence>
<reference evidence="2 3" key="1">
    <citation type="submission" date="2017-10" db="EMBL/GenBank/DDBJ databases">
        <title>Comparative genomics in systemic dimorphic fungi from Ajellomycetaceae.</title>
        <authorList>
            <person name="Munoz J.F."/>
            <person name="Mcewen J.G."/>
            <person name="Clay O.K."/>
            <person name="Cuomo C.A."/>
        </authorList>
    </citation>
    <scope>NUCLEOTIDE SEQUENCE [LARGE SCALE GENOMIC DNA]</scope>
    <source>
        <strain evidence="2 3">UAMH7299</strain>
    </source>
</reference>
<dbReference type="Gene3D" id="3.40.630.30">
    <property type="match status" value="1"/>
</dbReference>
<dbReference type="PANTHER" id="PTHR42791">
    <property type="entry name" value="GNAT FAMILY ACETYLTRANSFERASE"/>
    <property type="match status" value="1"/>
</dbReference>
<gene>
    <name evidence="2" type="ORF">AJ80_01398</name>
</gene>
<feature type="domain" description="N-acetyltransferase" evidence="1">
    <location>
        <begin position="3"/>
        <end position="205"/>
    </location>
</feature>
<comment type="caution">
    <text evidence="2">The sequence shown here is derived from an EMBL/GenBank/DDBJ whole genome shotgun (WGS) entry which is preliminary data.</text>
</comment>
<dbReference type="PROSITE" id="PS51186">
    <property type="entry name" value="GNAT"/>
    <property type="match status" value="1"/>
</dbReference>
<dbReference type="STRING" id="1447883.A0A2B7Z0H5"/>
<dbReference type="Proteomes" id="UP000224634">
    <property type="component" value="Unassembled WGS sequence"/>
</dbReference>
<proteinExistence type="predicted"/>
<dbReference type="InterPro" id="IPR016181">
    <property type="entry name" value="Acyl_CoA_acyltransferase"/>
</dbReference>
<dbReference type="AlphaFoldDB" id="A0A2B7Z0H5"/>
<dbReference type="GO" id="GO:0016747">
    <property type="term" value="F:acyltransferase activity, transferring groups other than amino-acyl groups"/>
    <property type="evidence" value="ECO:0007669"/>
    <property type="project" value="InterPro"/>
</dbReference>
<dbReference type="OrthoDB" id="2115692at2759"/>
<dbReference type="InterPro" id="IPR052523">
    <property type="entry name" value="Trichothecene_AcTrans"/>
</dbReference>
<dbReference type="InterPro" id="IPR000182">
    <property type="entry name" value="GNAT_dom"/>
</dbReference>
<evidence type="ECO:0000313" key="3">
    <source>
        <dbReference type="Proteomes" id="UP000224634"/>
    </source>
</evidence>
<sequence>MALTLCEATESDANRIADIHMAAFGSNLMLLAQFPNPSVRKELWVSLVNKTIGEIRDPKWAVLLVRDENGEIVSFAKWCLPIHVSENYVESPWEWPEGTDMKVLNEWTEIVENAERKVLGDEPCYRLSFMGTDPKHERRGAASLLLKWGIERSNAENVPIALEGTKNAALFYEHHGFKAEKHISIVLNGFRNYEETCYVFRPSNQTADLKS</sequence>
<dbReference type="EMBL" id="PDNA01000012">
    <property type="protein sequence ID" value="PGH26821.1"/>
    <property type="molecule type" value="Genomic_DNA"/>
</dbReference>
<name>A0A2B7Z0H5_POLH7</name>
<keyword evidence="3" id="KW-1185">Reference proteome</keyword>
<accession>A0A2B7Z0H5</accession>
<dbReference type="PANTHER" id="PTHR42791:SF2">
    <property type="entry name" value="N-ACETYLTRANSFERASE DOMAIN-CONTAINING PROTEIN"/>
    <property type="match status" value="1"/>
</dbReference>